<dbReference type="InterPro" id="IPR027417">
    <property type="entry name" value="P-loop_NTPase"/>
</dbReference>
<accession>A0A9D2TIA3</accession>
<feature type="region of interest" description="Disordered" evidence="9">
    <location>
        <begin position="529"/>
        <end position="578"/>
    </location>
</feature>
<dbReference type="PANTHER" id="PTHR43553">
    <property type="entry name" value="HEAVY METAL TRANSPORTER"/>
    <property type="match status" value="1"/>
</dbReference>
<dbReference type="GO" id="GO:0042626">
    <property type="term" value="F:ATPase-coupled transmembrane transporter activity"/>
    <property type="evidence" value="ECO:0007669"/>
    <property type="project" value="TreeGrafter"/>
</dbReference>
<keyword evidence="4 10" id="KW-0812">Transmembrane</keyword>
<dbReference type="Gene3D" id="3.40.50.300">
    <property type="entry name" value="P-loop containing nucleotide triphosphate hydrolases"/>
    <property type="match status" value="2"/>
</dbReference>
<dbReference type="InterPro" id="IPR017871">
    <property type="entry name" value="ABC_transporter-like_CS"/>
</dbReference>
<evidence type="ECO:0000256" key="4">
    <source>
        <dbReference type="ARBA" id="ARBA00022692"/>
    </source>
</evidence>
<evidence type="ECO:0000256" key="9">
    <source>
        <dbReference type="SAM" id="MobiDB-lite"/>
    </source>
</evidence>
<evidence type="ECO:0000313" key="13">
    <source>
        <dbReference type="Proteomes" id="UP000823854"/>
    </source>
</evidence>
<sequence length="822" mass="84608">MSAERAGAAVAPDAAAGRISTRPGAPVLVADRLEVVLPSGAGVGPWSGTIHDGEQVLLLGPSGSGKSTLLRALAGAIPSHQRGRVTGSVRLAGDVDPVAGGVLAAAPVLGHLGQDPVDGVCLPRIADDVALPLESACTPRERIGPRVHETLTALGVGGLAHRSAATLSGGQLQRASLAAAIAAGPRLLLLDEPTAMLDADGVAAVRRAVDVAVESTGCALLLVEHRLDDWAGERGIAGLPARTIALDRSGRVLADGPTREVLTAHGPALREQGSWLPREIEEQIDGGAQLEGGARADGCERSAPDPAAPTGQELLRLRGARLGPPGRDVLTDADLTVRAGRLLAVVGRNGAGKSTLLGALSRLDPLRAGTLDGAGTGLVLQRPESQFVADTIAGELGASGATAAAQETMLGRLDLADQASQSPYRLSGGQQRRLSLGAMLLADRPVLLADEPGYGLDRAAQGTVLSLLREAADEGRGVVMTTHDLHTLEAADEVVVIADGRLLGPFAPDELLADATLLRRAGLRAADEAGTAGPALRAPEETGSHATDESGPMLGPRTPAPSATDHPLTALDPLPRPRAPLARRDPTVLLGLLTALSVVCIALTDPVPLLALYLLLAAGTMLGLRIGPLAMARAQAPFVLFAAGVFMVNVLSRPGHEPWPELPVRVTSEGIVLGTALALRALTIGLGAVAVVRASDPGRTMTSLRHHARLPARIALALLAGQRLLEDLPRRWETITRAHRLRRPPSADGSPARLGPRAMLRCAFALLVDAIRSSARIAFALESRGLGTAERTQWRTAPLTRADAGLVAAVVLAVTAVLLLSG</sequence>
<dbReference type="Proteomes" id="UP000823854">
    <property type="component" value="Unassembled WGS sequence"/>
</dbReference>
<dbReference type="CDD" id="cd16914">
    <property type="entry name" value="EcfT"/>
    <property type="match status" value="1"/>
</dbReference>
<gene>
    <name evidence="12" type="ORF">H9932_09215</name>
</gene>
<evidence type="ECO:0000256" key="1">
    <source>
        <dbReference type="ARBA" id="ARBA00004141"/>
    </source>
</evidence>
<dbReference type="InterPro" id="IPR003439">
    <property type="entry name" value="ABC_transporter-like_ATP-bd"/>
</dbReference>
<feature type="transmembrane region" description="Helical" evidence="10">
    <location>
        <begin position="671"/>
        <end position="692"/>
    </location>
</feature>
<comment type="caution">
    <text evidence="12">The sequence shown here is derived from an EMBL/GenBank/DDBJ whole genome shotgun (WGS) entry which is preliminary data.</text>
</comment>
<dbReference type="GO" id="GO:0043190">
    <property type="term" value="C:ATP-binding cassette (ABC) transporter complex"/>
    <property type="evidence" value="ECO:0007669"/>
    <property type="project" value="TreeGrafter"/>
</dbReference>
<feature type="domain" description="ABC transporter" evidence="11">
    <location>
        <begin position="315"/>
        <end position="524"/>
    </location>
</feature>
<dbReference type="PANTHER" id="PTHR43553:SF24">
    <property type="entry name" value="ENERGY-COUPLING FACTOR TRANSPORTER ATP-BINDING PROTEIN ECFA1"/>
    <property type="match status" value="1"/>
</dbReference>
<dbReference type="SMART" id="SM00382">
    <property type="entry name" value="AAA"/>
    <property type="match status" value="2"/>
</dbReference>
<keyword evidence="8 10" id="KW-0472">Membrane</keyword>
<keyword evidence="7 10" id="KW-1133">Transmembrane helix</keyword>
<feature type="transmembrane region" description="Helical" evidence="10">
    <location>
        <begin position="804"/>
        <end position="821"/>
    </location>
</feature>
<feature type="domain" description="ABC transporter" evidence="11">
    <location>
        <begin position="27"/>
        <end position="274"/>
    </location>
</feature>
<evidence type="ECO:0000313" key="12">
    <source>
        <dbReference type="EMBL" id="HJC69838.1"/>
    </source>
</evidence>
<name>A0A9D2TIA3_9MICO</name>
<organism evidence="12 13">
    <name type="scientific">Candidatus Brachybacterium intestinipullorum</name>
    <dbReference type="NCBI Taxonomy" id="2838512"/>
    <lineage>
        <taxon>Bacteria</taxon>
        <taxon>Bacillati</taxon>
        <taxon>Actinomycetota</taxon>
        <taxon>Actinomycetes</taxon>
        <taxon>Micrococcales</taxon>
        <taxon>Dermabacteraceae</taxon>
        <taxon>Brachybacterium</taxon>
    </lineage>
</organism>
<dbReference type="PROSITE" id="PS50893">
    <property type="entry name" value="ABC_TRANSPORTER_2"/>
    <property type="match status" value="2"/>
</dbReference>
<proteinExistence type="inferred from homology"/>
<comment type="similarity">
    <text evidence="2">Belongs to the ABC transporter superfamily.</text>
</comment>
<dbReference type="InterPro" id="IPR003593">
    <property type="entry name" value="AAA+_ATPase"/>
</dbReference>
<keyword evidence="3" id="KW-0813">Transport</keyword>
<dbReference type="InterPro" id="IPR050095">
    <property type="entry name" value="ECF_ABC_transporter_ATP-bd"/>
</dbReference>
<feature type="compositionally biased region" description="Basic and acidic residues" evidence="9">
    <location>
        <begin position="538"/>
        <end position="548"/>
    </location>
</feature>
<evidence type="ECO:0000256" key="3">
    <source>
        <dbReference type="ARBA" id="ARBA00022448"/>
    </source>
</evidence>
<dbReference type="GO" id="GO:0005524">
    <property type="term" value="F:ATP binding"/>
    <property type="evidence" value="ECO:0007669"/>
    <property type="project" value="UniProtKB-KW"/>
</dbReference>
<evidence type="ECO:0000256" key="2">
    <source>
        <dbReference type="ARBA" id="ARBA00005417"/>
    </source>
</evidence>
<dbReference type="GO" id="GO:0016887">
    <property type="term" value="F:ATP hydrolysis activity"/>
    <property type="evidence" value="ECO:0007669"/>
    <property type="project" value="InterPro"/>
</dbReference>
<dbReference type="CDD" id="cd03225">
    <property type="entry name" value="ABC_cobalt_CbiO_domain1"/>
    <property type="match status" value="2"/>
</dbReference>
<dbReference type="InterPro" id="IPR015856">
    <property type="entry name" value="ABC_transpr_CbiO/EcfA_su"/>
</dbReference>
<dbReference type="SUPFAM" id="SSF52540">
    <property type="entry name" value="P-loop containing nucleoside triphosphate hydrolases"/>
    <property type="match status" value="2"/>
</dbReference>
<dbReference type="EMBL" id="DWWC01000189">
    <property type="protein sequence ID" value="HJC69838.1"/>
    <property type="molecule type" value="Genomic_DNA"/>
</dbReference>
<dbReference type="PROSITE" id="PS00211">
    <property type="entry name" value="ABC_TRANSPORTER_1"/>
    <property type="match status" value="2"/>
</dbReference>
<feature type="transmembrane region" description="Helical" evidence="10">
    <location>
        <begin position="610"/>
        <end position="627"/>
    </location>
</feature>
<protein>
    <submittedName>
        <fullName evidence="12">ATP-binding cassette domain-containing protein</fullName>
    </submittedName>
</protein>
<feature type="transmembrane region" description="Helical" evidence="10">
    <location>
        <begin position="634"/>
        <end position="651"/>
    </location>
</feature>
<reference evidence="12" key="2">
    <citation type="submission" date="2021-04" db="EMBL/GenBank/DDBJ databases">
        <authorList>
            <person name="Gilroy R."/>
        </authorList>
    </citation>
    <scope>NUCLEOTIDE SEQUENCE</scope>
    <source>
        <strain evidence="12">CHK130-7132</strain>
    </source>
</reference>
<evidence type="ECO:0000256" key="5">
    <source>
        <dbReference type="ARBA" id="ARBA00022741"/>
    </source>
</evidence>
<feature type="region of interest" description="Disordered" evidence="9">
    <location>
        <begin position="291"/>
        <end position="310"/>
    </location>
</feature>
<comment type="subcellular location">
    <subcellularLocation>
        <location evidence="1">Membrane</location>
        <topology evidence="1">Multi-pass membrane protein</topology>
    </subcellularLocation>
</comment>
<dbReference type="InterPro" id="IPR003339">
    <property type="entry name" value="ABC/ECF_trnsptr_transmembrane"/>
</dbReference>
<evidence type="ECO:0000256" key="8">
    <source>
        <dbReference type="ARBA" id="ARBA00023136"/>
    </source>
</evidence>
<dbReference type="Pfam" id="PF02361">
    <property type="entry name" value="CbiQ"/>
    <property type="match status" value="1"/>
</dbReference>
<keyword evidence="6 12" id="KW-0067">ATP-binding</keyword>
<dbReference type="Pfam" id="PF00005">
    <property type="entry name" value="ABC_tran"/>
    <property type="match status" value="2"/>
</dbReference>
<evidence type="ECO:0000259" key="11">
    <source>
        <dbReference type="PROSITE" id="PS50893"/>
    </source>
</evidence>
<evidence type="ECO:0000256" key="6">
    <source>
        <dbReference type="ARBA" id="ARBA00022840"/>
    </source>
</evidence>
<evidence type="ECO:0000256" key="7">
    <source>
        <dbReference type="ARBA" id="ARBA00022989"/>
    </source>
</evidence>
<keyword evidence="5" id="KW-0547">Nucleotide-binding</keyword>
<dbReference type="AlphaFoldDB" id="A0A9D2TIA3"/>
<evidence type="ECO:0000256" key="10">
    <source>
        <dbReference type="SAM" id="Phobius"/>
    </source>
</evidence>
<reference evidence="12" key="1">
    <citation type="journal article" date="2021" name="PeerJ">
        <title>Extensive microbial diversity within the chicken gut microbiome revealed by metagenomics and culture.</title>
        <authorList>
            <person name="Gilroy R."/>
            <person name="Ravi A."/>
            <person name="Getino M."/>
            <person name="Pursley I."/>
            <person name="Horton D.L."/>
            <person name="Alikhan N.F."/>
            <person name="Baker D."/>
            <person name="Gharbi K."/>
            <person name="Hall N."/>
            <person name="Watson M."/>
            <person name="Adriaenssens E.M."/>
            <person name="Foster-Nyarko E."/>
            <person name="Jarju S."/>
            <person name="Secka A."/>
            <person name="Antonio M."/>
            <person name="Oren A."/>
            <person name="Chaudhuri R.R."/>
            <person name="La Ragione R."/>
            <person name="Hildebrand F."/>
            <person name="Pallen M.J."/>
        </authorList>
    </citation>
    <scope>NUCLEOTIDE SEQUENCE</scope>
    <source>
        <strain evidence="12">CHK130-7132</strain>
    </source>
</reference>